<dbReference type="Proteomes" id="UP000007819">
    <property type="component" value="Chromosome X"/>
</dbReference>
<dbReference type="InterPro" id="IPR006569">
    <property type="entry name" value="CID_dom"/>
</dbReference>
<dbReference type="SMART" id="SM00582">
    <property type="entry name" value="RPR"/>
    <property type="match status" value="1"/>
</dbReference>
<evidence type="ECO:0000313" key="3">
    <source>
        <dbReference type="Proteomes" id="UP000007819"/>
    </source>
</evidence>
<dbReference type="GeneID" id="100167027"/>
<protein>
    <recommendedName>
        <fullName evidence="1">CID domain-containing protein</fullName>
    </recommendedName>
</protein>
<accession>A0A8R2D339</accession>
<dbReference type="PROSITE" id="PS51391">
    <property type="entry name" value="CID"/>
    <property type="match status" value="1"/>
</dbReference>
<organism evidence="2 3">
    <name type="scientific">Acyrthosiphon pisum</name>
    <name type="common">Pea aphid</name>
    <dbReference type="NCBI Taxonomy" id="7029"/>
    <lineage>
        <taxon>Eukaryota</taxon>
        <taxon>Metazoa</taxon>
        <taxon>Ecdysozoa</taxon>
        <taxon>Arthropoda</taxon>
        <taxon>Hexapoda</taxon>
        <taxon>Insecta</taxon>
        <taxon>Pterygota</taxon>
        <taxon>Neoptera</taxon>
        <taxon>Paraneoptera</taxon>
        <taxon>Hemiptera</taxon>
        <taxon>Sternorrhyncha</taxon>
        <taxon>Aphidomorpha</taxon>
        <taxon>Aphidoidea</taxon>
        <taxon>Aphididae</taxon>
        <taxon>Macrosiphini</taxon>
        <taxon>Acyrthosiphon</taxon>
    </lineage>
</organism>
<dbReference type="OrthoDB" id="10069473at2759"/>
<sequence>MREYSDSEFEKKLMLLKNTHGLIKSLSKWCLERHKRYKSIISVWYNAVKKARIEKRLTLFYLANDILRNSKITNYKFIDGWATTIKKSIPYVSHGKIRFQIAKIIKIWEKYGIYDNSYLADLTNMLTTQNPKLKLADPVQEFQVQALAVKIRSCVKLEQITDLQIKNLREANLPLTNNEALQNMLKKVRTPSHEFLNELNDDVSKIQSSIKCIQQETINRAQLINALEVATSYYAAQNEEVKIVAQAYLEYTKRLILHKYKLQYLIGSTPTDTPTLSPDIKAPLLSTSSVSIEDLNINTVLINSGKYMTKTLMENNVNVPITVIDSMKSYITPDMHTTTQAIKNHDQQSLTSQFPYDAPSQPPDETYAFTNQTNVSNTNMNNYNKSSVYSTSSYEVSVPTPMSSSQQLIISEFSNNMVPPTNTTSLINEKTKPVFHVPQRVWDINVHSDRLTNERPSSLPFHKKISYQNTSIISKTDGKLGIDHCILPSKIIERDERVSRGMITKTSNIDYRNLIDLTHGPDMNSSGVSVNVDYRTFPDISIPPPSLDFPMEAVSKPPKNNVESVDMNLSENDEIPKSNQYHLPPMPFVYDQQCVPDVTNQWEQPSQIWGNDRPSFEDSQWDIEQYDQWKHPYQWEQKQNDSNFVLHRPQLQGSQHIQRNQSKVDFRPKWKRGISVWPRGPRNVIPHSTPTGRWNQGPLFGPWNQGPRFGLWNQGPRFGPWNQGLRFGLRNRPW</sequence>
<feature type="domain" description="CID" evidence="1">
    <location>
        <begin position="1"/>
        <end position="130"/>
    </location>
</feature>
<dbReference type="Pfam" id="PF04818">
    <property type="entry name" value="CID"/>
    <property type="match status" value="1"/>
</dbReference>
<evidence type="ECO:0000259" key="1">
    <source>
        <dbReference type="PROSITE" id="PS51391"/>
    </source>
</evidence>
<keyword evidence="3" id="KW-1185">Reference proteome</keyword>
<evidence type="ECO:0000313" key="2">
    <source>
        <dbReference type="EnsemblMetazoa" id="XP_016657571.1"/>
    </source>
</evidence>
<reference evidence="3" key="1">
    <citation type="submission" date="2010-06" db="EMBL/GenBank/DDBJ databases">
        <authorList>
            <person name="Jiang H."/>
            <person name="Abraham K."/>
            <person name="Ali S."/>
            <person name="Alsbrooks S.L."/>
            <person name="Anim B.N."/>
            <person name="Anosike U.S."/>
            <person name="Attaway T."/>
            <person name="Bandaranaike D.P."/>
            <person name="Battles P.K."/>
            <person name="Bell S.N."/>
            <person name="Bell A.V."/>
            <person name="Beltran B."/>
            <person name="Bickham C."/>
            <person name="Bustamante Y."/>
            <person name="Caleb T."/>
            <person name="Canada A."/>
            <person name="Cardenas V."/>
            <person name="Carter K."/>
            <person name="Chacko J."/>
            <person name="Chandrabose M.N."/>
            <person name="Chavez D."/>
            <person name="Chavez A."/>
            <person name="Chen L."/>
            <person name="Chu H.-S."/>
            <person name="Claassen K.J."/>
            <person name="Cockrell R."/>
            <person name="Collins M."/>
            <person name="Cooper J.A."/>
            <person name="Cree A."/>
            <person name="Curry S.M."/>
            <person name="Da Y."/>
            <person name="Dao M.D."/>
            <person name="Das B."/>
            <person name="Davila M.-L."/>
            <person name="Davy-Carroll L."/>
            <person name="Denson S."/>
            <person name="Dinh H."/>
            <person name="Ebong V.E."/>
            <person name="Edwards J.R."/>
            <person name="Egan A."/>
            <person name="El-Daye J."/>
            <person name="Escobedo L."/>
            <person name="Fernandez S."/>
            <person name="Fernando P.R."/>
            <person name="Flagg N."/>
            <person name="Forbes L.D."/>
            <person name="Fowler R.G."/>
            <person name="Fu Q."/>
            <person name="Gabisi R.A."/>
            <person name="Ganer J."/>
            <person name="Garbino Pronczuk A."/>
            <person name="Garcia R.M."/>
            <person name="Garner T."/>
            <person name="Garrett T.E."/>
            <person name="Gonzalez D.A."/>
            <person name="Hamid H."/>
            <person name="Hawkins E.S."/>
            <person name="Hirani K."/>
            <person name="Hogues M.E."/>
            <person name="Hollins B."/>
            <person name="Hsiao C.-H."/>
            <person name="Jabil R."/>
            <person name="James M.L."/>
            <person name="Jhangiani S.N."/>
            <person name="Johnson B."/>
            <person name="Johnson Q."/>
            <person name="Joshi V."/>
            <person name="Kalu J.B."/>
            <person name="Kam C."/>
            <person name="Kashfia A."/>
            <person name="Keebler J."/>
            <person name="Kisamo H."/>
            <person name="Kovar C.L."/>
            <person name="Lago L.A."/>
            <person name="Lai C.-Y."/>
            <person name="Laidlaw J."/>
            <person name="Lara F."/>
            <person name="Le T.-K."/>
            <person name="Lee S.L."/>
            <person name="Legall F.H."/>
            <person name="Lemon S.J."/>
            <person name="Lewis L.R."/>
            <person name="Li B."/>
            <person name="Liu Y."/>
            <person name="Liu Y.-S."/>
            <person name="Lopez J."/>
            <person name="Lozado R.J."/>
            <person name="Lu J."/>
            <person name="Madu R.C."/>
            <person name="Maheshwari M."/>
            <person name="Maheshwari R."/>
            <person name="Malloy K."/>
            <person name="Martinez E."/>
            <person name="Mathew T."/>
            <person name="Mercado I.C."/>
            <person name="Mercado C."/>
            <person name="Meyer B."/>
            <person name="Montgomery K."/>
            <person name="Morgan M.B."/>
            <person name="Munidasa M."/>
            <person name="Nazareth L.V."/>
            <person name="Nelson J."/>
            <person name="Ng B.M."/>
            <person name="Nguyen N.B."/>
            <person name="Nguyen P.Q."/>
            <person name="Nguyen T."/>
            <person name="Obregon M."/>
            <person name="Okwuonu G.O."/>
            <person name="Onwere C.G."/>
            <person name="Orozco G."/>
            <person name="Parra A."/>
            <person name="Patel S."/>
            <person name="Patil S."/>
            <person name="Perez A."/>
            <person name="Perez Y."/>
            <person name="Pham C."/>
            <person name="Primus E.L."/>
            <person name="Pu L.-L."/>
            <person name="Puazo M."/>
            <person name="Qin X."/>
            <person name="Quiroz J.B."/>
            <person name="Reese J."/>
            <person name="Richards S."/>
            <person name="Rives C.M."/>
            <person name="Robberts R."/>
            <person name="Ruiz S.J."/>
            <person name="Ruiz M.J."/>
            <person name="Santibanez J."/>
            <person name="Schneider B.W."/>
            <person name="Sisson I."/>
            <person name="Smith M."/>
            <person name="Sodergren E."/>
            <person name="Song X.-Z."/>
            <person name="Song B.B."/>
            <person name="Summersgill H."/>
            <person name="Thelus R."/>
            <person name="Thornton R.D."/>
            <person name="Trejos Z.Y."/>
            <person name="Usmani K."/>
            <person name="Vattathil S."/>
            <person name="Villasana D."/>
            <person name="Walker D.L."/>
            <person name="Wang S."/>
            <person name="Wang K."/>
            <person name="White C.S."/>
            <person name="Williams A.C."/>
            <person name="Williamson J."/>
            <person name="Wilson K."/>
            <person name="Woghiren I.O."/>
            <person name="Woodworth J.R."/>
            <person name="Worley K.C."/>
            <person name="Wright R.A."/>
            <person name="Wu W."/>
            <person name="Young L."/>
            <person name="Zhang L."/>
            <person name="Zhang J."/>
            <person name="Zhu Y."/>
            <person name="Muzny D.M."/>
            <person name="Weinstock G."/>
            <person name="Gibbs R.A."/>
        </authorList>
    </citation>
    <scope>NUCLEOTIDE SEQUENCE [LARGE SCALE GENOMIC DNA]</scope>
    <source>
        <strain evidence="3">LSR1</strain>
    </source>
</reference>
<name>A0A8R2D339_ACYPI</name>
<proteinExistence type="predicted"/>
<dbReference type="GO" id="GO:0000993">
    <property type="term" value="F:RNA polymerase II complex binding"/>
    <property type="evidence" value="ECO:0007669"/>
    <property type="project" value="TreeGrafter"/>
</dbReference>
<dbReference type="InterPro" id="IPR008942">
    <property type="entry name" value="ENTH_VHS"/>
</dbReference>
<dbReference type="PANTHER" id="PTHR12460:SF40">
    <property type="entry name" value="REGULATION OF NUCLEAR PRE-MRNA DOMAIN-CONTAINING PROTEIN 2"/>
    <property type="match status" value="1"/>
</dbReference>
<dbReference type="KEGG" id="api:100167027"/>
<dbReference type="EnsemblMetazoa" id="XM_016802082.2">
    <property type="protein sequence ID" value="XP_016657571.1"/>
    <property type="gene ID" value="LOC100167027"/>
</dbReference>
<dbReference type="PANTHER" id="PTHR12460">
    <property type="entry name" value="CYCLIN-DEPENDENT KINASE INHIBITOR-RELATED PROTEIN"/>
    <property type="match status" value="1"/>
</dbReference>
<dbReference type="Gene3D" id="1.25.40.90">
    <property type="match status" value="1"/>
</dbReference>
<dbReference type="GO" id="GO:0031124">
    <property type="term" value="P:mRNA 3'-end processing"/>
    <property type="evidence" value="ECO:0007669"/>
    <property type="project" value="TreeGrafter"/>
</dbReference>
<dbReference type="SUPFAM" id="SSF48464">
    <property type="entry name" value="ENTH/VHS domain"/>
    <property type="match status" value="1"/>
</dbReference>
<reference evidence="2" key="2">
    <citation type="submission" date="2022-06" db="UniProtKB">
        <authorList>
            <consortium name="EnsemblMetazoa"/>
        </authorList>
    </citation>
    <scope>IDENTIFICATION</scope>
</reference>
<dbReference type="RefSeq" id="XP_016657571.1">
    <property type="nucleotide sequence ID" value="XM_016802082.2"/>
</dbReference>
<dbReference type="AlphaFoldDB" id="A0A8R2D339"/>